<name>A0A840CEV7_9RHOB</name>
<evidence type="ECO:0000256" key="5">
    <source>
        <dbReference type="ARBA" id="ARBA00022747"/>
    </source>
</evidence>
<organism evidence="9 10">
    <name type="scientific">Actibacterium naphthalenivorans</name>
    <dbReference type="NCBI Taxonomy" id="1614693"/>
    <lineage>
        <taxon>Bacteria</taxon>
        <taxon>Pseudomonadati</taxon>
        <taxon>Pseudomonadota</taxon>
        <taxon>Alphaproteobacteria</taxon>
        <taxon>Rhodobacterales</taxon>
        <taxon>Roseobacteraceae</taxon>
        <taxon>Actibacterium</taxon>
    </lineage>
</organism>
<evidence type="ECO:0000256" key="3">
    <source>
        <dbReference type="ARBA" id="ARBA00022679"/>
    </source>
</evidence>
<dbReference type="GO" id="GO:0044027">
    <property type="term" value="P:negative regulation of gene expression via chromosomal CpG island methylation"/>
    <property type="evidence" value="ECO:0007669"/>
    <property type="project" value="TreeGrafter"/>
</dbReference>
<comment type="similarity">
    <text evidence="7 8">Belongs to the class I-like SAM-binding methyltransferase superfamily. C5-methyltransferase family.</text>
</comment>
<dbReference type="Gene3D" id="3.40.50.150">
    <property type="entry name" value="Vaccinia Virus protein VP39"/>
    <property type="match status" value="1"/>
</dbReference>
<proteinExistence type="inferred from homology"/>
<comment type="catalytic activity">
    <reaction evidence="6">
        <text>a 2'-deoxycytidine in DNA + S-adenosyl-L-methionine = a 5-methyl-2'-deoxycytidine in DNA + S-adenosyl-L-homocysteine + H(+)</text>
        <dbReference type="Rhea" id="RHEA:13681"/>
        <dbReference type="Rhea" id="RHEA-COMP:11369"/>
        <dbReference type="Rhea" id="RHEA-COMP:11370"/>
        <dbReference type="ChEBI" id="CHEBI:15378"/>
        <dbReference type="ChEBI" id="CHEBI:57856"/>
        <dbReference type="ChEBI" id="CHEBI:59789"/>
        <dbReference type="ChEBI" id="CHEBI:85452"/>
        <dbReference type="ChEBI" id="CHEBI:85454"/>
        <dbReference type="EC" id="2.1.1.37"/>
    </reaction>
</comment>
<gene>
    <name evidence="9" type="ORF">GGR17_003711</name>
</gene>
<dbReference type="RefSeq" id="WP_162231824.1">
    <property type="nucleotide sequence ID" value="NZ_JACIEQ010000012.1"/>
</dbReference>
<keyword evidence="2 7" id="KW-0489">Methyltransferase</keyword>
<dbReference type="PROSITE" id="PS51679">
    <property type="entry name" value="SAM_MT_C5"/>
    <property type="match status" value="1"/>
</dbReference>
<evidence type="ECO:0000256" key="2">
    <source>
        <dbReference type="ARBA" id="ARBA00022603"/>
    </source>
</evidence>
<dbReference type="Pfam" id="PF00145">
    <property type="entry name" value="DNA_methylase"/>
    <property type="match status" value="1"/>
</dbReference>
<feature type="active site" evidence="7">
    <location>
        <position position="142"/>
    </location>
</feature>
<dbReference type="NCBIfam" id="TIGR00675">
    <property type="entry name" value="dcm"/>
    <property type="match status" value="1"/>
</dbReference>
<evidence type="ECO:0000256" key="6">
    <source>
        <dbReference type="ARBA" id="ARBA00047422"/>
    </source>
</evidence>
<dbReference type="EMBL" id="JACIEQ010000012">
    <property type="protein sequence ID" value="MBB4023875.1"/>
    <property type="molecule type" value="Genomic_DNA"/>
</dbReference>
<dbReference type="InterPro" id="IPR001525">
    <property type="entry name" value="C5_MeTfrase"/>
</dbReference>
<evidence type="ECO:0000256" key="7">
    <source>
        <dbReference type="PROSITE-ProRule" id="PRU01016"/>
    </source>
</evidence>
<comment type="caution">
    <text evidence="9">The sequence shown here is derived from an EMBL/GenBank/DDBJ whole genome shotgun (WGS) entry which is preliminary data.</text>
</comment>
<evidence type="ECO:0000256" key="8">
    <source>
        <dbReference type="RuleBase" id="RU000416"/>
    </source>
</evidence>
<dbReference type="PANTHER" id="PTHR10629:SF52">
    <property type="entry name" value="DNA (CYTOSINE-5)-METHYLTRANSFERASE 1"/>
    <property type="match status" value="1"/>
</dbReference>
<accession>A0A840CEV7</accession>
<protein>
    <recommendedName>
        <fullName evidence="1">DNA (cytosine-5-)-methyltransferase</fullName>
        <ecNumber evidence="1">2.1.1.37</ecNumber>
    </recommendedName>
</protein>
<keyword evidence="10" id="KW-1185">Reference proteome</keyword>
<dbReference type="GO" id="GO:0003677">
    <property type="term" value="F:DNA binding"/>
    <property type="evidence" value="ECO:0007669"/>
    <property type="project" value="TreeGrafter"/>
</dbReference>
<keyword evidence="4 7" id="KW-0949">S-adenosyl-L-methionine</keyword>
<dbReference type="GO" id="GO:0009307">
    <property type="term" value="P:DNA restriction-modification system"/>
    <property type="evidence" value="ECO:0007669"/>
    <property type="project" value="UniProtKB-KW"/>
</dbReference>
<dbReference type="GO" id="GO:0003886">
    <property type="term" value="F:DNA (cytosine-5-)-methyltransferase activity"/>
    <property type="evidence" value="ECO:0007669"/>
    <property type="project" value="UniProtKB-EC"/>
</dbReference>
<dbReference type="InterPro" id="IPR029063">
    <property type="entry name" value="SAM-dependent_MTases_sf"/>
</dbReference>
<keyword evidence="5" id="KW-0680">Restriction system</keyword>
<evidence type="ECO:0000313" key="10">
    <source>
        <dbReference type="Proteomes" id="UP000585681"/>
    </source>
</evidence>
<dbReference type="AlphaFoldDB" id="A0A840CEV7"/>
<dbReference type="InterPro" id="IPR050390">
    <property type="entry name" value="C5-Methyltransferase"/>
</dbReference>
<dbReference type="Proteomes" id="UP000585681">
    <property type="component" value="Unassembled WGS sequence"/>
</dbReference>
<dbReference type="SUPFAM" id="SSF53335">
    <property type="entry name" value="S-adenosyl-L-methionine-dependent methyltransferases"/>
    <property type="match status" value="1"/>
</dbReference>
<evidence type="ECO:0000256" key="1">
    <source>
        <dbReference type="ARBA" id="ARBA00011975"/>
    </source>
</evidence>
<dbReference type="PRINTS" id="PR00105">
    <property type="entry name" value="C5METTRFRASE"/>
</dbReference>
<keyword evidence="3 7" id="KW-0808">Transferase</keyword>
<dbReference type="PANTHER" id="PTHR10629">
    <property type="entry name" value="CYTOSINE-SPECIFIC METHYLTRANSFERASE"/>
    <property type="match status" value="1"/>
</dbReference>
<dbReference type="GO" id="GO:0032259">
    <property type="term" value="P:methylation"/>
    <property type="evidence" value="ECO:0007669"/>
    <property type="project" value="UniProtKB-KW"/>
</dbReference>
<reference evidence="9" key="1">
    <citation type="submission" date="2020-08" db="EMBL/GenBank/DDBJ databases">
        <title>Genomic Encyclopedia of Type Strains, Phase IV (KMG-IV): sequencing the most valuable type-strain genomes for metagenomic binning, comparative biology and taxonomic classification.</title>
        <authorList>
            <person name="Goeker M."/>
        </authorList>
    </citation>
    <scope>NUCLEOTIDE SEQUENCE [LARGE SCALE GENOMIC DNA]</scope>
    <source>
        <strain evidence="9">DSM 105040</strain>
    </source>
</reference>
<dbReference type="EC" id="2.1.1.37" evidence="1"/>
<evidence type="ECO:0000256" key="4">
    <source>
        <dbReference type="ARBA" id="ARBA00022691"/>
    </source>
</evidence>
<dbReference type="Gene3D" id="3.90.120.10">
    <property type="entry name" value="DNA Methylase, subunit A, domain 2"/>
    <property type="match status" value="1"/>
</dbReference>
<evidence type="ECO:0000313" key="9">
    <source>
        <dbReference type="EMBL" id="MBB4023875.1"/>
    </source>
</evidence>
<sequence>MADRINGTKEPGGTLAQLREFAQSRDAVREAGVELALSLDEQWSAARVAKTGPVDVVDMFAGCGGMSAGFLAANALLPAYRLATAIDIDDVAMKTYEANLGLKPLKLDLHAYSESQEGLVQLVNEARRAPDAPLVLIGCAPCQGFSSHRNSAGEADLRNTLFVTFARAAIAILPDVVIVENVPEVATDRYWPVVAEARRVLESAGYEVVLTAHDMADFGVPQHRYRAVMVGMRRPFKMPRGFLTGEGRRTVRQAIEFLPSITPGEVCASDRMHYTAGHKSSTVETIKAVPLDGGRRPFDVGPESLRRYAERTGELAFKDVYSRLWWDRPAITITGHARNPASGRYVHPEQHRGLSVREAALLQGFPRSWTFAGGLSSAFLQVGNAVPPPFAAFLAVHILGEMFGEPAEVTDREMDISGSLGSTFSRRIPALKAGRQAAHEPMAAR</sequence>